<feature type="transmembrane region" description="Helical" evidence="6">
    <location>
        <begin position="147"/>
        <end position="168"/>
    </location>
</feature>
<keyword evidence="4 6" id="KW-1133">Transmembrane helix</keyword>
<dbReference type="GO" id="GO:0022857">
    <property type="term" value="F:transmembrane transporter activity"/>
    <property type="evidence" value="ECO:0007669"/>
    <property type="project" value="InterPro"/>
</dbReference>
<feature type="transmembrane region" description="Helical" evidence="6">
    <location>
        <begin position="89"/>
        <end position="107"/>
    </location>
</feature>
<feature type="transmembrane region" description="Helical" evidence="6">
    <location>
        <begin position="47"/>
        <end position="64"/>
    </location>
</feature>
<dbReference type="InterPro" id="IPR020846">
    <property type="entry name" value="MFS_dom"/>
</dbReference>
<dbReference type="PANTHER" id="PTHR23511:SF35">
    <property type="entry name" value="MAJOR FACILITATOR SUPERFAMILY (MFS) PROFILE DOMAIN-CONTAINING PROTEIN"/>
    <property type="match status" value="1"/>
</dbReference>
<gene>
    <name evidence="8" type="ORF">NQ318_013902</name>
</gene>
<dbReference type="InterPro" id="IPR036259">
    <property type="entry name" value="MFS_trans_sf"/>
</dbReference>
<dbReference type="PANTHER" id="PTHR23511">
    <property type="entry name" value="SYNAPTIC VESICLE GLYCOPROTEIN 2"/>
    <property type="match status" value="1"/>
</dbReference>
<keyword evidence="2" id="KW-0813">Transport</keyword>
<dbReference type="InterPro" id="IPR011701">
    <property type="entry name" value="MFS"/>
</dbReference>
<dbReference type="PROSITE" id="PS50850">
    <property type="entry name" value="MFS"/>
    <property type="match status" value="1"/>
</dbReference>
<dbReference type="Gene3D" id="1.20.1250.20">
    <property type="entry name" value="MFS general substrate transporter like domains"/>
    <property type="match status" value="1"/>
</dbReference>
<organism evidence="8 9">
    <name type="scientific">Aromia moschata</name>
    <dbReference type="NCBI Taxonomy" id="1265417"/>
    <lineage>
        <taxon>Eukaryota</taxon>
        <taxon>Metazoa</taxon>
        <taxon>Ecdysozoa</taxon>
        <taxon>Arthropoda</taxon>
        <taxon>Hexapoda</taxon>
        <taxon>Insecta</taxon>
        <taxon>Pterygota</taxon>
        <taxon>Neoptera</taxon>
        <taxon>Endopterygota</taxon>
        <taxon>Coleoptera</taxon>
        <taxon>Polyphaga</taxon>
        <taxon>Cucujiformia</taxon>
        <taxon>Chrysomeloidea</taxon>
        <taxon>Cerambycidae</taxon>
        <taxon>Cerambycinae</taxon>
        <taxon>Callichromatini</taxon>
        <taxon>Aromia</taxon>
    </lineage>
</organism>
<name>A0AAV8ZA48_9CUCU</name>
<feature type="transmembrane region" description="Helical" evidence="6">
    <location>
        <begin position="484"/>
        <end position="501"/>
    </location>
</feature>
<reference evidence="8" key="1">
    <citation type="journal article" date="2023" name="Insect Mol. Biol.">
        <title>Genome sequencing provides insights into the evolution of gene families encoding plant cell wall-degrading enzymes in longhorned beetles.</title>
        <authorList>
            <person name="Shin N.R."/>
            <person name="Okamura Y."/>
            <person name="Kirsch R."/>
            <person name="Pauchet Y."/>
        </authorList>
    </citation>
    <scope>NUCLEOTIDE SEQUENCE</scope>
    <source>
        <strain evidence="8">AMC_N1</strain>
    </source>
</reference>
<feature type="domain" description="Major facilitator superfamily (MFS) profile" evidence="7">
    <location>
        <begin position="49"/>
        <end position="506"/>
    </location>
</feature>
<keyword evidence="9" id="KW-1185">Reference proteome</keyword>
<comment type="subcellular location">
    <subcellularLocation>
        <location evidence="1">Membrane</location>
        <topology evidence="1">Multi-pass membrane protein</topology>
    </subcellularLocation>
</comment>
<evidence type="ECO:0000313" key="9">
    <source>
        <dbReference type="Proteomes" id="UP001162162"/>
    </source>
</evidence>
<evidence type="ECO:0000256" key="3">
    <source>
        <dbReference type="ARBA" id="ARBA00022692"/>
    </source>
</evidence>
<feature type="transmembrane region" description="Helical" evidence="6">
    <location>
        <begin position="457"/>
        <end position="478"/>
    </location>
</feature>
<feature type="transmembrane region" description="Helical" evidence="6">
    <location>
        <begin position="307"/>
        <end position="332"/>
    </location>
</feature>
<evidence type="ECO:0000256" key="1">
    <source>
        <dbReference type="ARBA" id="ARBA00004141"/>
    </source>
</evidence>
<keyword evidence="5 6" id="KW-0472">Membrane</keyword>
<evidence type="ECO:0000313" key="8">
    <source>
        <dbReference type="EMBL" id="KAJ8960610.1"/>
    </source>
</evidence>
<evidence type="ECO:0000256" key="6">
    <source>
        <dbReference type="SAM" id="Phobius"/>
    </source>
</evidence>
<dbReference type="Proteomes" id="UP001162162">
    <property type="component" value="Unassembled WGS sequence"/>
</dbReference>
<proteinExistence type="predicted"/>
<evidence type="ECO:0000256" key="2">
    <source>
        <dbReference type="ARBA" id="ARBA00022448"/>
    </source>
</evidence>
<keyword evidence="3 6" id="KW-0812">Transmembrane</keyword>
<dbReference type="GO" id="GO:0016020">
    <property type="term" value="C:membrane"/>
    <property type="evidence" value="ECO:0007669"/>
    <property type="project" value="UniProtKB-SubCell"/>
</dbReference>
<protein>
    <recommendedName>
        <fullName evidence="7">Major facilitator superfamily (MFS) profile domain-containing protein</fullName>
    </recommendedName>
</protein>
<comment type="caution">
    <text evidence="8">The sequence shown here is derived from an EMBL/GenBank/DDBJ whole genome shotgun (WGS) entry which is preliminary data.</text>
</comment>
<dbReference type="Pfam" id="PF07690">
    <property type="entry name" value="MFS_1"/>
    <property type="match status" value="1"/>
</dbReference>
<accession>A0AAV8ZA48</accession>
<feature type="transmembrane region" description="Helical" evidence="6">
    <location>
        <begin position="403"/>
        <end position="423"/>
    </location>
</feature>
<feature type="transmembrane region" description="Helical" evidence="6">
    <location>
        <begin position="373"/>
        <end position="394"/>
    </location>
</feature>
<sequence length="506" mass="54993">MSENNKLPPVSPVLDLPGHLDGFSLLKPKRENVDFEEALEETGFGRYNVILILVCGVLLFAANVENYSVGFVVPAAECGLDLDSFKKGLLTSANFVGLVVSSPLWGYISDIRGRRRLIITNLCLSFVTGVAAAVTPSFWGFSALRLLNGACMAGPGAICFVYLGEFLYARTRAKSMASTVFFVSLALTHLPALGWLLLQKTYSLEFLGLRLNNWRTFMLLNSTPGIAVALALCWMPESPRYLYYSGRPGDALKVLKKMYATNTGLGEDAFPVRSLDEKVLEAPDASKKASIWRDLRDQIGPLFRPPLLTYTLAACSIQAGLFAISSGLFFWYPDIINQVARSGKESVTVCEALSAGFETAGESQCSTDVDDRVFILNIVIGAFYGLCFAAWGVLDKMLGTKKFYISCMVISAVATALICVVSQKVLIDAFFVSALTISGMCVSIVNCWVVKIFPTHVAGMALCVALTAGRLGSLVSSLVAGVMLEWNCTVTIMLYAVNLIVRFKNE</sequence>
<evidence type="ECO:0000256" key="5">
    <source>
        <dbReference type="ARBA" id="ARBA00023136"/>
    </source>
</evidence>
<evidence type="ECO:0000259" key="7">
    <source>
        <dbReference type="PROSITE" id="PS50850"/>
    </source>
</evidence>
<feature type="transmembrane region" description="Helical" evidence="6">
    <location>
        <begin position="119"/>
        <end position="141"/>
    </location>
</feature>
<dbReference type="AlphaFoldDB" id="A0AAV8ZA48"/>
<dbReference type="EMBL" id="JAPWTK010000008">
    <property type="protein sequence ID" value="KAJ8960610.1"/>
    <property type="molecule type" value="Genomic_DNA"/>
</dbReference>
<dbReference type="SUPFAM" id="SSF103473">
    <property type="entry name" value="MFS general substrate transporter"/>
    <property type="match status" value="1"/>
</dbReference>
<feature type="transmembrane region" description="Helical" evidence="6">
    <location>
        <begin position="180"/>
        <end position="198"/>
    </location>
</feature>
<evidence type="ECO:0000256" key="4">
    <source>
        <dbReference type="ARBA" id="ARBA00022989"/>
    </source>
</evidence>